<proteinExistence type="predicted"/>
<name>X1T164_9ZZZZ</name>
<protein>
    <submittedName>
        <fullName evidence="1">Uncharacterized protein</fullName>
    </submittedName>
</protein>
<gene>
    <name evidence="1" type="ORF">S12H4_16844</name>
</gene>
<comment type="caution">
    <text evidence="1">The sequence shown here is derived from an EMBL/GenBank/DDBJ whole genome shotgun (WGS) entry which is preliminary data.</text>
</comment>
<sequence>LEWSVEKDFYKVYYSTEQFESTGFTLETCENPGEVIKSIKTNEKIFETKIISLISRYGSDYEDLKEMLRVPEGNDFSFNFTYNNKTNIGTVKQIPSVNVYAEEIPVQYVDREANLEPGAITIKVW</sequence>
<dbReference type="EMBL" id="BARW01008179">
    <property type="protein sequence ID" value="GAI81360.1"/>
    <property type="molecule type" value="Genomic_DNA"/>
</dbReference>
<feature type="non-terminal residue" evidence="1">
    <location>
        <position position="1"/>
    </location>
</feature>
<evidence type="ECO:0000313" key="1">
    <source>
        <dbReference type="EMBL" id="GAI81360.1"/>
    </source>
</evidence>
<reference evidence="1" key="1">
    <citation type="journal article" date="2014" name="Front. Microbiol.">
        <title>High frequency of phylogenetically diverse reductive dehalogenase-homologous genes in deep subseafloor sedimentary metagenomes.</title>
        <authorList>
            <person name="Kawai M."/>
            <person name="Futagami T."/>
            <person name="Toyoda A."/>
            <person name="Takaki Y."/>
            <person name="Nishi S."/>
            <person name="Hori S."/>
            <person name="Arai W."/>
            <person name="Tsubouchi T."/>
            <person name="Morono Y."/>
            <person name="Uchiyama I."/>
            <person name="Ito T."/>
            <person name="Fujiyama A."/>
            <person name="Inagaki F."/>
            <person name="Takami H."/>
        </authorList>
    </citation>
    <scope>NUCLEOTIDE SEQUENCE</scope>
    <source>
        <strain evidence="1">Expedition CK06-06</strain>
    </source>
</reference>
<dbReference type="AlphaFoldDB" id="X1T164"/>
<accession>X1T164</accession>
<organism evidence="1">
    <name type="scientific">marine sediment metagenome</name>
    <dbReference type="NCBI Taxonomy" id="412755"/>
    <lineage>
        <taxon>unclassified sequences</taxon>
        <taxon>metagenomes</taxon>
        <taxon>ecological metagenomes</taxon>
    </lineage>
</organism>